<dbReference type="KEGG" id="metu:GNH96_09505"/>
<sequence>MYFQTFPRPTSETHFGVIPRYLRLPGLRARYGVSQATVWRWCQIGLLPPPIKLAAKTSCWVLAELDRVDEAREAGATAPEIKALVKKIVADRRAPA</sequence>
<dbReference type="AlphaFoldDB" id="A0A858Q8F4"/>
<proteinExistence type="predicted"/>
<protein>
    <submittedName>
        <fullName evidence="1">AlpA family phage regulatory protein</fullName>
    </submittedName>
</protein>
<reference evidence="2" key="1">
    <citation type="submission" date="2019-12" db="EMBL/GenBank/DDBJ databases">
        <authorList>
            <person name="Awala S.I."/>
            <person name="Rhee S.K."/>
        </authorList>
    </citation>
    <scope>NUCLEOTIDE SEQUENCE [LARGE SCALE GENOMIC DNA]</scope>
    <source>
        <strain evidence="2">IM1</strain>
    </source>
</reference>
<dbReference type="RefSeq" id="WP_169603461.1">
    <property type="nucleotide sequence ID" value="NZ_CP046565.1"/>
</dbReference>
<keyword evidence="2" id="KW-1185">Reference proteome</keyword>
<accession>A0A858Q8F4</accession>
<evidence type="ECO:0000313" key="1">
    <source>
        <dbReference type="EMBL" id="QJD30182.1"/>
    </source>
</evidence>
<dbReference type="EMBL" id="CP046565">
    <property type="protein sequence ID" value="QJD30182.1"/>
    <property type="molecule type" value="Genomic_DNA"/>
</dbReference>
<name>A0A858Q8F4_9GAMM</name>
<organism evidence="1 2">
    <name type="scientific">Methylococcus geothermalis</name>
    <dbReference type="NCBI Taxonomy" id="2681310"/>
    <lineage>
        <taxon>Bacteria</taxon>
        <taxon>Pseudomonadati</taxon>
        <taxon>Pseudomonadota</taxon>
        <taxon>Gammaproteobacteria</taxon>
        <taxon>Methylococcales</taxon>
        <taxon>Methylococcaceae</taxon>
        <taxon>Methylococcus</taxon>
    </lineage>
</organism>
<gene>
    <name evidence="1" type="ORF">GNH96_09505</name>
</gene>
<dbReference type="Proteomes" id="UP000503004">
    <property type="component" value="Chromosome"/>
</dbReference>
<evidence type="ECO:0000313" key="2">
    <source>
        <dbReference type="Proteomes" id="UP000503004"/>
    </source>
</evidence>